<name>A0A9D4XPG4_PEA</name>
<comment type="caution">
    <text evidence="2">The sequence shown here is derived from an EMBL/GenBank/DDBJ whole genome shotgun (WGS) entry which is preliminary data.</text>
</comment>
<dbReference type="Gramene" id="Psat04G0594400-T1">
    <property type="protein sequence ID" value="KAI5422715.1"/>
    <property type="gene ID" value="KIW84_045944"/>
</dbReference>
<evidence type="ECO:0000256" key="1">
    <source>
        <dbReference type="SAM" id="MobiDB-lite"/>
    </source>
</evidence>
<protein>
    <submittedName>
        <fullName evidence="2">Uncharacterized protein</fullName>
    </submittedName>
</protein>
<accession>A0A9D4XPG4</accession>
<gene>
    <name evidence="2" type="ORF">KIW84_045944</name>
</gene>
<reference evidence="2 3" key="1">
    <citation type="journal article" date="2022" name="Nat. Genet.">
        <title>Improved pea reference genome and pan-genome highlight genomic features and evolutionary characteristics.</title>
        <authorList>
            <person name="Yang T."/>
            <person name="Liu R."/>
            <person name="Luo Y."/>
            <person name="Hu S."/>
            <person name="Wang D."/>
            <person name="Wang C."/>
            <person name="Pandey M.K."/>
            <person name="Ge S."/>
            <person name="Xu Q."/>
            <person name="Li N."/>
            <person name="Li G."/>
            <person name="Huang Y."/>
            <person name="Saxena R.K."/>
            <person name="Ji Y."/>
            <person name="Li M."/>
            <person name="Yan X."/>
            <person name="He Y."/>
            <person name="Liu Y."/>
            <person name="Wang X."/>
            <person name="Xiang C."/>
            <person name="Varshney R.K."/>
            <person name="Ding H."/>
            <person name="Gao S."/>
            <person name="Zong X."/>
        </authorList>
    </citation>
    <scope>NUCLEOTIDE SEQUENCE [LARGE SCALE GENOMIC DNA]</scope>
    <source>
        <strain evidence="2 3">cv. Zhongwan 6</strain>
    </source>
</reference>
<organism evidence="2 3">
    <name type="scientific">Pisum sativum</name>
    <name type="common">Garden pea</name>
    <name type="synonym">Lathyrus oleraceus</name>
    <dbReference type="NCBI Taxonomy" id="3888"/>
    <lineage>
        <taxon>Eukaryota</taxon>
        <taxon>Viridiplantae</taxon>
        <taxon>Streptophyta</taxon>
        <taxon>Embryophyta</taxon>
        <taxon>Tracheophyta</taxon>
        <taxon>Spermatophyta</taxon>
        <taxon>Magnoliopsida</taxon>
        <taxon>eudicotyledons</taxon>
        <taxon>Gunneridae</taxon>
        <taxon>Pentapetalae</taxon>
        <taxon>rosids</taxon>
        <taxon>fabids</taxon>
        <taxon>Fabales</taxon>
        <taxon>Fabaceae</taxon>
        <taxon>Papilionoideae</taxon>
        <taxon>50 kb inversion clade</taxon>
        <taxon>NPAAA clade</taxon>
        <taxon>Hologalegina</taxon>
        <taxon>IRL clade</taxon>
        <taxon>Fabeae</taxon>
        <taxon>Lathyrus</taxon>
    </lineage>
</organism>
<dbReference type="Proteomes" id="UP001058974">
    <property type="component" value="Chromosome 4"/>
</dbReference>
<feature type="region of interest" description="Disordered" evidence="1">
    <location>
        <begin position="91"/>
        <end position="125"/>
    </location>
</feature>
<dbReference type="PANTHER" id="PTHR45786:SF66">
    <property type="entry name" value="HOOK MOTIF PROTEIN, PUTATIVE-RELATED"/>
    <property type="match status" value="1"/>
</dbReference>
<sequence length="268" mass="29826">MMQEKMSHRYKLGENIINNNGGCERTNSPSSFHIKTPLIDITSSWSNERNKNIHTHPIESVLPSKKQLNVSVIQFMDVNLFNHFANENHNNASSSTSNVPIQGSATFTTTPNGNIENINSGDENLTNDSLSVNSCEFQNKDANYDTSSSFDDEEEYDPNSTLLDSDNIGYSDTGDPVIECTQFGTLKCNNSNIIPKTVTRLKLMLDEFNTHAKSFRMAADRLKDCHAPDMMLKLISYKSRDGRIYNQSTVSEVAALIIGDVDVGAKVE</sequence>
<dbReference type="AlphaFoldDB" id="A0A9D4XPG4"/>
<dbReference type="EMBL" id="JAMSHJ010000004">
    <property type="protein sequence ID" value="KAI5422715.1"/>
    <property type="molecule type" value="Genomic_DNA"/>
</dbReference>
<evidence type="ECO:0000313" key="2">
    <source>
        <dbReference type="EMBL" id="KAI5422715.1"/>
    </source>
</evidence>
<keyword evidence="3" id="KW-1185">Reference proteome</keyword>
<feature type="compositionally biased region" description="Polar residues" evidence="1">
    <location>
        <begin position="99"/>
        <end position="125"/>
    </location>
</feature>
<proteinExistence type="predicted"/>
<dbReference type="PANTHER" id="PTHR45786">
    <property type="entry name" value="DNA BINDING PROTEIN-LIKE"/>
    <property type="match status" value="1"/>
</dbReference>
<evidence type="ECO:0000313" key="3">
    <source>
        <dbReference type="Proteomes" id="UP001058974"/>
    </source>
</evidence>